<dbReference type="Gene3D" id="3.40.50.300">
    <property type="entry name" value="P-loop containing nucleotide triphosphate hydrolases"/>
    <property type="match status" value="1"/>
</dbReference>
<evidence type="ECO:0000259" key="1">
    <source>
        <dbReference type="Pfam" id="PF01443"/>
    </source>
</evidence>
<name>H6WBD7_9VIRU</name>
<dbReference type="InterPro" id="IPR027351">
    <property type="entry name" value="(+)RNA_virus_helicase_core_dom"/>
</dbReference>
<dbReference type="SUPFAM" id="SSF52540">
    <property type="entry name" value="P-loop containing nucleoside triphosphate hydrolases"/>
    <property type="match status" value="2"/>
</dbReference>
<proteinExistence type="predicted"/>
<sequence>MHRIEFRGKNVYYRSMQELSRKLNIPLRQARNLVNDNGRRIVIDDDNKTFAINIKKDDVGGLLRTNFNIGRINNTKLIDGGEIKGVEIVKELGPNATGKYLIKITMFINFPSPEFIDKGEILNESNKVDKRRVQVLLDEGILVAREMDLVYEGFNDQVPDFVKRQTREYAQNIRRVGGRILYTSFRLLSYYNNRKLKYENGYVRDLNNIFDLSEWANIEYEKDYAGEDTCAVRVISKRFPKLYWNIKKHETKHGIRLINFMNFCKKYSIGYILYDEHGKEFSRCETEDDIGKLNCIIYNNHVYPTTGGKPKRYVSNNLETILVYDSVKKLKKHINNEKVLPSKIKIDTIRRGNRIENISNFNILSYTVRDKKYVCNAEYEECLDILTKMGYDKYIYDSITIRDIPCLLEKILKVNDVSSFIPDNNLFKTSPLLWKTTEEINKKNLRTIDKNKCYSFALYSLPYLIKFDFRKNNIRSRPTEIVDHYLYVAKPNNWTILMPCTKLYAGYFLKDCFNAGVKFELLEELETETVDNYFRQIIKLMYDNMSSQSFKEAMNIFIGKFERSFSKSYEYKYVGIYDDEAIDTKEGFNVRLGNYNLLFKENEQYLHVRDRLPIATQIKDMSRMFIHKKIKELKIRDQDIVQINTDSISYIGALPKYLDPNALEGWKKSEFKELGDVNNFCDQENITVLNIENTNNSKRILHMKYAGSGKTTYIIDKLVPELLKTDKTFIVLTPTHTTLREYKNNNINCEIIQKYVFDNTIPKEDYIIIDEIGFIDRKCHDFLYKINKAGKTFECFGDFNQLLPVGETSSCNQEHYLRYMFNEINNEFINHRNNFTQKYYDKLINNRIDIVKEVNKWSTIDPSKVECILCFRHKTKELYNNKILKSLGFDKWNSIGVYIICTNNRLLNENIYHNKEFFITDIIDEEKNCMYELTSLDDGEIFYLPERRVLSNFEPAYAINIHQAQGMTLKSYYWADEDDNFITGRVAYTIISRLHQKKNNYISKYKKCFNASIIMDVLKYIILFSQY</sequence>
<dbReference type="Pfam" id="PF01443">
    <property type="entry name" value="Viral_helicase1"/>
    <property type="match status" value="1"/>
</dbReference>
<keyword evidence="2" id="KW-0378">Hydrolase</keyword>
<dbReference type="GO" id="GO:0004386">
    <property type="term" value="F:helicase activity"/>
    <property type="evidence" value="ECO:0007669"/>
    <property type="project" value="UniProtKB-KW"/>
</dbReference>
<evidence type="ECO:0000313" key="2">
    <source>
        <dbReference type="EMBL" id="AEY99251.1"/>
    </source>
</evidence>
<feature type="domain" description="(+)RNA virus helicase C-terminal" evidence="1">
    <location>
        <begin position="706"/>
        <end position="879"/>
    </location>
</feature>
<accession>H6WBD7</accession>
<gene>
    <name evidence="2" type="ORF">tv_L5</name>
</gene>
<keyword evidence="2" id="KW-0547">Nucleotide-binding</keyword>
<dbReference type="EMBL" id="JQ063127">
    <property type="protein sequence ID" value="AEY99251.1"/>
    <property type="molecule type" value="Genomic_DNA"/>
</dbReference>
<keyword evidence="2" id="KW-0067">ATP-binding</keyword>
<dbReference type="GO" id="GO:0005524">
    <property type="term" value="F:ATP binding"/>
    <property type="evidence" value="ECO:0007669"/>
    <property type="project" value="InterPro"/>
</dbReference>
<reference evidence="2" key="1">
    <citation type="journal article" date="2012" name="Proc. Natl. Acad. Sci. U.S.A.">
        <title>Provirophages and transpovirons as the diverse mobilome of giant viruses.</title>
        <authorList>
            <person name="Desnues C."/>
            <person name="La Scola B."/>
            <person name="Yutin N."/>
            <person name="Fournous G."/>
            <person name="Robert C."/>
            <person name="Azza S."/>
            <person name="Jardot P."/>
            <person name="Monteil S."/>
            <person name="Campocasso A."/>
            <person name="Koonin E.V."/>
            <person name="Raoult D."/>
        </authorList>
    </citation>
    <scope>NUCLEOTIDE SEQUENCE</scope>
</reference>
<organism evidence="2">
    <name type="scientific">Mimivirus sp. 'lentille'</name>
    <dbReference type="NCBI Taxonomy" id="1128146"/>
    <lineage>
        <taxon>Viruses</taxon>
        <taxon>Varidnaviria</taxon>
        <taxon>Bamfordvirae</taxon>
        <taxon>Nucleocytoviricota</taxon>
        <taxon>Megaviricetes</taxon>
        <taxon>Imitervirales</taxon>
        <taxon>Mimiviridae</taxon>
        <taxon>Megamimivirinae</taxon>
        <taxon>Mimivirus</taxon>
    </lineage>
</organism>
<keyword evidence="2" id="KW-0347">Helicase</keyword>
<protein>
    <submittedName>
        <fullName evidence="2">Integrase zinc-binding and helicase domain-containing protein</fullName>
    </submittedName>
</protein>
<dbReference type="InterPro" id="IPR027417">
    <property type="entry name" value="P-loop_NTPase"/>
</dbReference>